<gene>
    <name evidence="2" type="ORF">WR25_08061</name>
</gene>
<proteinExistence type="predicted"/>
<sequence>MRHSTRMCRGERQSLQEWRVSVSAATTKAKRAGSSSEPAPSDIRIARAYSAAGTSTAGVRGVRRRRGLGASSSESFAAAMLSEGGRRSASTPLP</sequence>
<accession>A0A2A2KC71</accession>
<evidence type="ECO:0000313" key="3">
    <source>
        <dbReference type="Proteomes" id="UP000218231"/>
    </source>
</evidence>
<reference evidence="2 3" key="1">
    <citation type="journal article" date="2017" name="Curr. Biol.">
        <title>Genome architecture and evolution of a unichromosomal asexual nematode.</title>
        <authorList>
            <person name="Fradin H."/>
            <person name="Zegar C."/>
            <person name="Gutwein M."/>
            <person name="Lucas J."/>
            <person name="Kovtun M."/>
            <person name="Corcoran D."/>
            <person name="Baugh L.R."/>
            <person name="Kiontke K."/>
            <person name="Gunsalus K."/>
            <person name="Fitch D.H."/>
            <person name="Piano F."/>
        </authorList>
    </citation>
    <scope>NUCLEOTIDE SEQUENCE [LARGE SCALE GENOMIC DNA]</scope>
    <source>
        <strain evidence="2">PF1309</strain>
    </source>
</reference>
<name>A0A2A2KC71_9BILA</name>
<comment type="caution">
    <text evidence="2">The sequence shown here is derived from an EMBL/GenBank/DDBJ whole genome shotgun (WGS) entry which is preliminary data.</text>
</comment>
<dbReference type="AlphaFoldDB" id="A0A2A2KC71"/>
<dbReference type="EMBL" id="LIAE01009005">
    <property type="protein sequence ID" value="PAV71517.1"/>
    <property type="molecule type" value="Genomic_DNA"/>
</dbReference>
<dbReference type="Proteomes" id="UP000218231">
    <property type="component" value="Unassembled WGS sequence"/>
</dbReference>
<keyword evidence="3" id="KW-1185">Reference proteome</keyword>
<evidence type="ECO:0000256" key="1">
    <source>
        <dbReference type="SAM" id="MobiDB-lite"/>
    </source>
</evidence>
<evidence type="ECO:0000313" key="2">
    <source>
        <dbReference type="EMBL" id="PAV71517.1"/>
    </source>
</evidence>
<organism evidence="2 3">
    <name type="scientific">Diploscapter pachys</name>
    <dbReference type="NCBI Taxonomy" id="2018661"/>
    <lineage>
        <taxon>Eukaryota</taxon>
        <taxon>Metazoa</taxon>
        <taxon>Ecdysozoa</taxon>
        <taxon>Nematoda</taxon>
        <taxon>Chromadorea</taxon>
        <taxon>Rhabditida</taxon>
        <taxon>Rhabditina</taxon>
        <taxon>Rhabditomorpha</taxon>
        <taxon>Rhabditoidea</taxon>
        <taxon>Rhabditidae</taxon>
        <taxon>Diploscapter</taxon>
    </lineage>
</organism>
<feature type="region of interest" description="Disordered" evidence="1">
    <location>
        <begin position="54"/>
        <end position="74"/>
    </location>
</feature>
<protein>
    <submittedName>
        <fullName evidence="2">Uncharacterized protein</fullName>
    </submittedName>
</protein>